<reference evidence="1 2" key="1">
    <citation type="submission" date="2021-10" db="EMBL/GenBank/DDBJ databases">
        <title>Anaerobic single-cell dispensing facilitates the cultivation of human gut bacteria.</title>
        <authorList>
            <person name="Afrizal A."/>
        </authorList>
    </citation>
    <scope>NUCLEOTIDE SEQUENCE [LARGE SCALE GENOMIC DNA]</scope>
    <source>
        <strain evidence="1 2">CLA-AA-H277</strain>
    </source>
</reference>
<gene>
    <name evidence="1" type="ORF">LKD71_02810</name>
</gene>
<protein>
    <submittedName>
        <fullName evidence="1">Uncharacterized protein</fullName>
    </submittedName>
</protein>
<keyword evidence="2" id="KW-1185">Reference proteome</keyword>
<evidence type="ECO:0000313" key="1">
    <source>
        <dbReference type="EMBL" id="MCC2188765.1"/>
    </source>
</evidence>
<name>A0AAE3DQJ6_9FIRM</name>
<dbReference type="Proteomes" id="UP001197875">
    <property type="component" value="Unassembled WGS sequence"/>
</dbReference>
<dbReference type="AlphaFoldDB" id="A0AAE3DQJ6"/>
<dbReference type="EMBL" id="JAJEPR010000003">
    <property type="protein sequence ID" value="MCC2188765.1"/>
    <property type="molecule type" value="Genomic_DNA"/>
</dbReference>
<dbReference type="RefSeq" id="WP_227614262.1">
    <property type="nucleotide sequence ID" value="NZ_JAJEPR010000003.1"/>
</dbReference>
<accession>A0AAE3DQJ6</accession>
<sequence length="60" mass="7270">MKTSVLKFGMEHKGFLAACCRKWEKYKADRIERKFLKENPRRLSRQDSEKILKNILDKKK</sequence>
<comment type="caution">
    <text evidence="1">The sequence shown here is derived from an EMBL/GenBank/DDBJ whole genome shotgun (WGS) entry which is preliminary data.</text>
</comment>
<organism evidence="1 2">
    <name type="scientific">Fusicatenibacter faecihominis</name>
    <dbReference type="NCBI Taxonomy" id="2881276"/>
    <lineage>
        <taxon>Bacteria</taxon>
        <taxon>Bacillati</taxon>
        <taxon>Bacillota</taxon>
        <taxon>Clostridia</taxon>
        <taxon>Lachnospirales</taxon>
        <taxon>Lachnospiraceae</taxon>
        <taxon>Fusicatenibacter</taxon>
    </lineage>
</organism>
<evidence type="ECO:0000313" key="2">
    <source>
        <dbReference type="Proteomes" id="UP001197875"/>
    </source>
</evidence>
<proteinExistence type="predicted"/>